<name>A0A820MIQ4_9BILA</name>
<dbReference type="GO" id="GO:0007018">
    <property type="term" value="P:microtubule-based movement"/>
    <property type="evidence" value="ECO:0007669"/>
    <property type="project" value="InterPro"/>
</dbReference>
<dbReference type="PANTHER" id="PTHR46532">
    <property type="entry name" value="MALE FERTILITY FACTOR KL5"/>
    <property type="match status" value="1"/>
</dbReference>
<accession>A0A820MIQ4</accession>
<dbReference type="AlphaFoldDB" id="A0A820MIQ4"/>
<dbReference type="InterPro" id="IPR013602">
    <property type="entry name" value="Dynein_heavy_linker"/>
</dbReference>
<dbReference type="GO" id="GO:0005858">
    <property type="term" value="C:axonemal dynein complex"/>
    <property type="evidence" value="ECO:0007669"/>
    <property type="project" value="TreeGrafter"/>
</dbReference>
<evidence type="ECO:0000256" key="1">
    <source>
        <dbReference type="ARBA" id="ARBA00008887"/>
    </source>
</evidence>
<organism evidence="3 4">
    <name type="scientific">Adineta steineri</name>
    <dbReference type="NCBI Taxonomy" id="433720"/>
    <lineage>
        <taxon>Eukaryota</taxon>
        <taxon>Metazoa</taxon>
        <taxon>Spiralia</taxon>
        <taxon>Gnathifera</taxon>
        <taxon>Rotifera</taxon>
        <taxon>Eurotatoria</taxon>
        <taxon>Bdelloidea</taxon>
        <taxon>Adinetida</taxon>
        <taxon>Adinetidae</taxon>
        <taxon>Adineta</taxon>
    </lineage>
</organism>
<comment type="similarity">
    <text evidence="1">Belongs to the dynein heavy chain family.</text>
</comment>
<dbReference type="InterPro" id="IPR026983">
    <property type="entry name" value="DHC"/>
</dbReference>
<comment type="caution">
    <text evidence="3">The sequence shown here is derived from an EMBL/GenBank/DDBJ whole genome shotgun (WGS) entry which is preliminary data.</text>
</comment>
<proteinExistence type="inferred from homology"/>
<evidence type="ECO:0000313" key="3">
    <source>
        <dbReference type="EMBL" id="CAF4372708.1"/>
    </source>
</evidence>
<gene>
    <name evidence="3" type="ORF">OKA104_LOCUS49924</name>
</gene>
<dbReference type="GO" id="GO:0045505">
    <property type="term" value="F:dynein intermediate chain binding"/>
    <property type="evidence" value="ECO:0007669"/>
    <property type="project" value="InterPro"/>
</dbReference>
<dbReference type="Pfam" id="PF08393">
    <property type="entry name" value="DHC_N2"/>
    <property type="match status" value="1"/>
</dbReference>
<dbReference type="PANTHER" id="PTHR46532:SF4">
    <property type="entry name" value="AAA+ ATPASE DOMAIN-CONTAINING PROTEIN"/>
    <property type="match status" value="1"/>
</dbReference>
<dbReference type="GO" id="GO:0051959">
    <property type="term" value="F:dynein light intermediate chain binding"/>
    <property type="evidence" value="ECO:0007669"/>
    <property type="project" value="InterPro"/>
</dbReference>
<feature type="domain" description="Dynein heavy chain linker" evidence="2">
    <location>
        <begin position="87"/>
        <end position="175"/>
    </location>
</feature>
<dbReference type="EMBL" id="CAJOAY010024204">
    <property type="protein sequence ID" value="CAF4372708.1"/>
    <property type="molecule type" value="Genomic_DNA"/>
</dbReference>
<dbReference type="Proteomes" id="UP000663881">
    <property type="component" value="Unassembled WGS sequence"/>
</dbReference>
<protein>
    <recommendedName>
        <fullName evidence="2">Dynein heavy chain linker domain-containing protein</fullName>
    </recommendedName>
</protein>
<sequence length="177" mass="20773">MTSYSLDIQPKYRSELLKNVKIFHEECKQFYSDYEQRGPTKPGLTPRESSDRQILFQSRVENLYKKYETYHGGEQLFAIPVTDYPQLDKIKKDLTLLQRLYSLYNKVLDTVAGYFDIAWTDVNIDKINQELSDFQTACRKLPKGLREFPAYHALKKTIDDFSECCPLGIVQVLRNQL</sequence>
<reference evidence="3" key="1">
    <citation type="submission" date="2021-02" db="EMBL/GenBank/DDBJ databases">
        <authorList>
            <person name="Nowell W R."/>
        </authorList>
    </citation>
    <scope>NUCLEOTIDE SEQUENCE</scope>
</reference>
<evidence type="ECO:0000259" key="2">
    <source>
        <dbReference type="Pfam" id="PF08393"/>
    </source>
</evidence>
<evidence type="ECO:0000313" key="4">
    <source>
        <dbReference type="Proteomes" id="UP000663881"/>
    </source>
</evidence>